<dbReference type="Pfam" id="PF13358">
    <property type="entry name" value="DDE_3"/>
    <property type="match status" value="1"/>
</dbReference>
<evidence type="ECO:0000259" key="1">
    <source>
        <dbReference type="Pfam" id="PF13358"/>
    </source>
</evidence>
<comment type="caution">
    <text evidence="2">The sequence shown here is derived from an EMBL/GenBank/DDBJ whole genome shotgun (WGS) entry which is preliminary data.</text>
</comment>
<gene>
    <name evidence="2" type="ORF">FS320_11190</name>
</gene>
<dbReference type="EMBL" id="VOSK01000031">
    <property type="protein sequence ID" value="MPR25777.1"/>
    <property type="molecule type" value="Genomic_DNA"/>
</dbReference>
<dbReference type="InterPro" id="IPR036397">
    <property type="entry name" value="RNaseH_sf"/>
</dbReference>
<name>A0A5N7MFX5_9HYPH</name>
<sequence>MCLDWSLLRLFPPLRATWALKGRQAVVPITGRNAKRVLFGAIDLRSARRVVLVRNHAGQADAQAFLRALRRRYRGPGWLWLLSDRASAHTAPQTQALATRLRIRFVWLPRQAPELSPMDQLWRELKRLIAANRQAASIDALAADAAAWVLTLTPQQACRKAGMMSKRFWLRKLVQNFWRPT</sequence>
<dbReference type="AlphaFoldDB" id="A0A5N7MFX5"/>
<dbReference type="GO" id="GO:0003676">
    <property type="term" value="F:nucleic acid binding"/>
    <property type="evidence" value="ECO:0007669"/>
    <property type="project" value="InterPro"/>
</dbReference>
<feature type="domain" description="Tc1-like transposase DDE" evidence="1">
    <location>
        <begin position="2"/>
        <end position="141"/>
    </location>
</feature>
<accession>A0A5N7MFX5</accession>
<dbReference type="InterPro" id="IPR012337">
    <property type="entry name" value="RNaseH-like_sf"/>
</dbReference>
<organism evidence="2 3">
    <name type="scientific">Microvirga tunisiensis</name>
    <dbReference type="NCBI Taxonomy" id="2108360"/>
    <lineage>
        <taxon>Bacteria</taxon>
        <taxon>Pseudomonadati</taxon>
        <taxon>Pseudomonadota</taxon>
        <taxon>Alphaproteobacteria</taxon>
        <taxon>Hyphomicrobiales</taxon>
        <taxon>Methylobacteriaceae</taxon>
        <taxon>Microvirga</taxon>
    </lineage>
</organism>
<dbReference type="SUPFAM" id="SSF53098">
    <property type="entry name" value="Ribonuclease H-like"/>
    <property type="match status" value="1"/>
</dbReference>
<dbReference type="InterPro" id="IPR038717">
    <property type="entry name" value="Tc1-like_DDE_dom"/>
</dbReference>
<evidence type="ECO:0000313" key="2">
    <source>
        <dbReference type="EMBL" id="MPR25777.1"/>
    </source>
</evidence>
<dbReference type="Gene3D" id="3.30.420.10">
    <property type="entry name" value="Ribonuclease H-like superfamily/Ribonuclease H"/>
    <property type="match status" value="1"/>
</dbReference>
<dbReference type="RefSeq" id="WP_152711536.1">
    <property type="nucleotide sequence ID" value="NZ_VOSJ01000029.1"/>
</dbReference>
<dbReference type="OrthoDB" id="5506072at2"/>
<keyword evidence="3" id="KW-1185">Reference proteome</keyword>
<proteinExistence type="predicted"/>
<reference evidence="2 3" key="1">
    <citation type="journal article" date="2019" name="Syst. Appl. Microbiol.">
        <title>Microvirga tunisiensis sp. nov., a root nodule symbiotic bacterium isolated from Lupinus micranthus and L. luteus grown in Northern Tunisia.</title>
        <authorList>
            <person name="Msaddak A."/>
            <person name="Rejili M."/>
            <person name="Duran D."/>
            <person name="Mars M."/>
            <person name="Palacios J.M."/>
            <person name="Ruiz-Argueso T."/>
            <person name="Rey L."/>
            <person name="Imperial J."/>
        </authorList>
    </citation>
    <scope>NUCLEOTIDE SEQUENCE [LARGE SCALE GENOMIC DNA]</scope>
    <source>
        <strain evidence="2 3">Lmie10</strain>
    </source>
</reference>
<evidence type="ECO:0000313" key="3">
    <source>
        <dbReference type="Proteomes" id="UP000403266"/>
    </source>
</evidence>
<protein>
    <submittedName>
        <fullName evidence="2">Integrase</fullName>
    </submittedName>
</protein>
<dbReference type="Proteomes" id="UP000403266">
    <property type="component" value="Unassembled WGS sequence"/>
</dbReference>